<dbReference type="VEuPathDB" id="FungiDB:I7I53_08644"/>
<proteinExistence type="predicted"/>
<organism evidence="1 2">
    <name type="scientific">Ajellomyces capsulatus (strain H88)</name>
    <name type="common">Darling's disease fungus</name>
    <name type="synonym">Histoplasma capsulatum</name>
    <dbReference type="NCBI Taxonomy" id="544711"/>
    <lineage>
        <taxon>Eukaryota</taxon>
        <taxon>Fungi</taxon>
        <taxon>Dikarya</taxon>
        <taxon>Ascomycota</taxon>
        <taxon>Pezizomycotina</taxon>
        <taxon>Eurotiomycetes</taxon>
        <taxon>Eurotiomycetidae</taxon>
        <taxon>Onygenales</taxon>
        <taxon>Ajellomycetaceae</taxon>
        <taxon>Histoplasma</taxon>
    </lineage>
</organism>
<sequence length="59" mass="6890">MLSKYSDISIVNLSPCPVRRIILSSEVTESNQTTARFRRWLLRPPKYHIIRSVYAAVKK</sequence>
<reference evidence="1" key="1">
    <citation type="submission" date="2021-01" db="EMBL/GenBank/DDBJ databases">
        <title>Chromosome-level genome assembly of a human fungal pathogen reveals clustering of transcriptionally co-regulated genes.</title>
        <authorList>
            <person name="Voorhies M."/>
            <person name="Cohen S."/>
            <person name="Shea T.P."/>
            <person name="Petrus S."/>
            <person name="Munoz J.F."/>
            <person name="Poplawski S."/>
            <person name="Goldman W.E."/>
            <person name="Michael T."/>
            <person name="Cuomo C.A."/>
            <person name="Sil A."/>
            <person name="Beyhan S."/>
        </authorList>
    </citation>
    <scope>NUCLEOTIDE SEQUENCE</scope>
    <source>
        <strain evidence="1">H88</strain>
    </source>
</reference>
<evidence type="ECO:0000313" key="1">
    <source>
        <dbReference type="EMBL" id="QSS52883.1"/>
    </source>
</evidence>
<name>A0A8A1LJR3_AJEC8</name>
<dbReference type="AlphaFoldDB" id="A0A8A1LJR3"/>
<dbReference type="EMBL" id="CP069103">
    <property type="protein sequence ID" value="QSS52883.1"/>
    <property type="molecule type" value="Genomic_DNA"/>
</dbReference>
<evidence type="ECO:0000313" key="2">
    <source>
        <dbReference type="Proteomes" id="UP000663419"/>
    </source>
</evidence>
<dbReference type="Proteomes" id="UP000663419">
    <property type="component" value="Chromosome 2"/>
</dbReference>
<accession>A0A8A1LJR3</accession>
<gene>
    <name evidence="1" type="ORF">I7I53_08644</name>
</gene>
<protein>
    <submittedName>
        <fullName evidence="1">Uncharacterized protein</fullName>
    </submittedName>
</protein>